<proteinExistence type="predicted"/>
<sequence length="155" mass="17210">MNKKAPSFISGKRKYIVCGDEKGIHMLTPIIQTILREGYLHELVEIGENASPDDLIDMLGRQKMGTYLYLCLSWGKLNALKDRVRQIGFSDEEAQFHGHGEKDINVFCCRCHGITTVGESGVESGVACKTCQLILDVSDHYAPLKDAYLGYPATV</sequence>
<feature type="domain" description="Dimethylamine monooxygenase subunit DmmA-like C-terminal" evidence="1">
    <location>
        <begin position="106"/>
        <end position="150"/>
    </location>
</feature>
<gene>
    <name evidence="2" type="ORF">D9X91_16275</name>
</gene>
<dbReference type="AlphaFoldDB" id="A0A3L7JU58"/>
<dbReference type="InterPro" id="IPR048037">
    <property type="entry name" value="DmmA-like_C"/>
</dbReference>
<dbReference type="EMBL" id="RCVZ01000012">
    <property type="protein sequence ID" value="RLQ93825.1"/>
    <property type="molecule type" value="Genomic_DNA"/>
</dbReference>
<protein>
    <recommendedName>
        <fullName evidence="1">Dimethylamine monooxygenase subunit DmmA-like C-terminal domain-containing protein</fullName>
    </recommendedName>
</protein>
<dbReference type="OrthoDB" id="2867625at2"/>
<dbReference type="RefSeq" id="WP_121681707.1">
    <property type="nucleotide sequence ID" value="NZ_RCVZ01000012.1"/>
</dbReference>
<name>A0A3L7JU58_9BACI</name>
<accession>A0A3L7JU58</accession>
<keyword evidence="3" id="KW-1185">Reference proteome</keyword>
<dbReference type="Proteomes" id="UP000276770">
    <property type="component" value="Unassembled WGS sequence"/>
</dbReference>
<reference evidence="2 3" key="1">
    <citation type="submission" date="2018-10" db="EMBL/GenBank/DDBJ databases">
        <title>Falsibacillus sp. genome draft.</title>
        <authorList>
            <person name="Shi S."/>
        </authorList>
    </citation>
    <scope>NUCLEOTIDE SEQUENCE [LARGE SCALE GENOMIC DNA]</scope>
    <source>
        <strain evidence="2 3">GY 10110</strain>
    </source>
</reference>
<comment type="caution">
    <text evidence="2">The sequence shown here is derived from an EMBL/GenBank/DDBJ whole genome shotgun (WGS) entry which is preliminary data.</text>
</comment>
<evidence type="ECO:0000313" key="2">
    <source>
        <dbReference type="EMBL" id="RLQ93825.1"/>
    </source>
</evidence>
<evidence type="ECO:0000259" key="1">
    <source>
        <dbReference type="Pfam" id="PF22289"/>
    </source>
</evidence>
<evidence type="ECO:0000313" key="3">
    <source>
        <dbReference type="Proteomes" id="UP000276770"/>
    </source>
</evidence>
<dbReference type="Pfam" id="PF22289">
    <property type="entry name" value="DmmA-like_C"/>
    <property type="match status" value="1"/>
</dbReference>
<organism evidence="2 3">
    <name type="scientific">Falsibacillus albus</name>
    <dbReference type="NCBI Taxonomy" id="2478915"/>
    <lineage>
        <taxon>Bacteria</taxon>
        <taxon>Bacillati</taxon>
        <taxon>Bacillota</taxon>
        <taxon>Bacilli</taxon>
        <taxon>Bacillales</taxon>
        <taxon>Bacillaceae</taxon>
        <taxon>Falsibacillus</taxon>
    </lineage>
</organism>